<keyword evidence="6" id="KW-1185">Reference proteome</keyword>
<sequence length="304" mass="34757">MNHNFYIIDDDKGIRKVLKNIIDQYNLGDVVGEAEDGIKAIEEMKVLKPHIVLVDLLLPGMDGIAIVSAIREAGIRTNFIMISQVISKEMVSKAYTKGIEFYIHKPINVIEVVSVIHKVKEKMRMQEVIHSFERAIHSINVLKEYTGEKEIQVVSDKDRIKKILSQLGILGEAGSNDIVEMLLLLLAQDEGTRGRLLTQKISDLYEMLNQRYRDAYGIVMNIAAIEQRIRRAINKALENLANLGIEDYSNDIFVKYSNSLFDFKEIRKQMDYIRNKSNYGGKISVKKFIEGLLVELKIDRENIA</sequence>
<evidence type="ECO:0000259" key="4">
    <source>
        <dbReference type="PROSITE" id="PS50110"/>
    </source>
</evidence>
<feature type="domain" description="Response regulatory" evidence="4">
    <location>
        <begin position="4"/>
        <end position="120"/>
    </location>
</feature>
<dbReference type="PROSITE" id="PS50110">
    <property type="entry name" value="RESPONSE_REGULATORY"/>
    <property type="match status" value="1"/>
</dbReference>
<proteinExistence type="predicted"/>
<dbReference type="PANTHER" id="PTHR43228:SF8">
    <property type="entry name" value="TRANSCRIPTIONAL REGULATORY PROTEIN GLNL"/>
    <property type="match status" value="1"/>
</dbReference>
<dbReference type="AlphaFoldDB" id="A0A140KZ64"/>
<accession>A0A140KZ64</accession>
<evidence type="ECO:0000256" key="3">
    <source>
        <dbReference type="PROSITE-ProRule" id="PRU00169"/>
    </source>
</evidence>
<dbReference type="EMBL" id="LOEE01000107">
    <property type="protein sequence ID" value="KXG73589.1"/>
    <property type="molecule type" value="Genomic_DNA"/>
</dbReference>
<evidence type="ECO:0000256" key="2">
    <source>
        <dbReference type="ARBA" id="ARBA00024867"/>
    </source>
</evidence>
<protein>
    <recommendedName>
        <fullName evidence="1">Stage 0 sporulation protein A homolog</fullName>
    </recommendedName>
</protein>
<dbReference type="Proteomes" id="UP000070456">
    <property type="component" value="Unassembled WGS sequence"/>
</dbReference>
<dbReference type="OrthoDB" id="1684633at2"/>
<dbReference type="Pfam" id="PF00072">
    <property type="entry name" value="Response_reg"/>
    <property type="match status" value="1"/>
</dbReference>
<evidence type="ECO:0000256" key="1">
    <source>
        <dbReference type="ARBA" id="ARBA00018672"/>
    </source>
</evidence>
<dbReference type="SMART" id="SM00448">
    <property type="entry name" value="REC"/>
    <property type="match status" value="1"/>
</dbReference>
<dbReference type="STRING" id="520762.AN619_30750"/>
<dbReference type="GO" id="GO:0000160">
    <property type="term" value="P:phosphorelay signal transduction system"/>
    <property type="evidence" value="ECO:0007669"/>
    <property type="project" value="InterPro"/>
</dbReference>
<keyword evidence="3" id="KW-0597">Phosphoprotein</keyword>
<reference evidence="5 6" key="1">
    <citation type="submission" date="2015-12" db="EMBL/GenBank/DDBJ databases">
        <title>Draft genome sequence of the thermoanaerobe Thermotalea metallivorans, an isolate from the runoff channel of the Great Artesian Basin, Australia.</title>
        <authorList>
            <person name="Patel B.K."/>
        </authorList>
    </citation>
    <scope>NUCLEOTIDE SEQUENCE [LARGE SCALE GENOMIC DNA]</scope>
    <source>
        <strain evidence="5 6">B2-1</strain>
    </source>
</reference>
<evidence type="ECO:0000313" key="5">
    <source>
        <dbReference type="EMBL" id="KXG73589.1"/>
    </source>
</evidence>
<dbReference type="InterPro" id="IPR052048">
    <property type="entry name" value="ST_Response_Regulator"/>
</dbReference>
<feature type="modified residue" description="4-aspartylphosphate" evidence="3">
    <location>
        <position position="55"/>
    </location>
</feature>
<evidence type="ECO:0000313" key="6">
    <source>
        <dbReference type="Proteomes" id="UP000070456"/>
    </source>
</evidence>
<dbReference type="PANTHER" id="PTHR43228">
    <property type="entry name" value="TWO-COMPONENT RESPONSE REGULATOR"/>
    <property type="match status" value="1"/>
</dbReference>
<name>A0A140KZ64_9FIRM</name>
<dbReference type="InterPro" id="IPR011006">
    <property type="entry name" value="CheY-like_superfamily"/>
</dbReference>
<dbReference type="Pfam" id="PF08664">
    <property type="entry name" value="YcbB"/>
    <property type="match status" value="1"/>
</dbReference>
<comment type="function">
    <text evidence="2">May play the central regulatory role in sporulation. It may be an element of the effector pathway responsible for the activation of sporulation genes in response to nutritional stress. Spo0A may act in concert with spo0H (a sigma factor) to control the expression of some genes that are critical to the sporulation process.</text>
</comment>
<gene>
    <name evidence="5" type="primary">cheY_2</name>
    <name evidence="5" type="ORF">AN619_30750</name>
</gene>
<dbReference type="SUPFAM" id="SSF52172">
    <property type="entry name" value="CheY-like"/>
    <property type="match status" value="1"/>
</dbReference>
<dbReference type="Gene3D" id="3.40.50.2300">
    <property type="match status" value="1"/>
</dbReference>
<organism evidence="5 6">
    <name type="scientific">Thermotalea metallivorans</name>
    <dbReference type="NCBI Taxonomy" id="520762"/>
    <lineage>
        <taxon>Bacteria</taxon>
        <taxon>Bacillati</taxon>
        <taxon>Bacillota</taxon>
        <taxon>Clostridia</taxon>
        <taxon>Peptostreptococcales</taxon>
        <taxon>Thermotaleaceae</taxon>
        <taxon>Thermotalea</taxon>
    </lineage>
</organism>
<dbReference type="InterPro" id="IPR013972">
    <property type="entry name" value="YcbB"/>
</dbReference>
<dbReference type="RefSeq" id="WP_068558134.1">
    <property type="nucleotide sequence ID" value="NZ_LOEE01000107.1"/>
</dbReference>
<dbReference type="InterPro" id="IPR001789">
    <property type="entry name" value="Sig_transdc_resp-reg_receiver"/>
</dbReference>
<comment type="caution">
    <text evidence="5">The sequence shown here is derived from an EMBL/GenBank/DDBJ whole genome shotgun (WGS) entry which is preliminary data.</text>
</comment>